<name>A0A3S0JAF6_9BACT</name>
<proteinExistence type="predicted"/>
<reference evidence="5 6" key="1">
    <citation type="submission" date="2018-12" db="EMBL/GenBank/DDBJ databases">
        <title>Hymenobacter gummosus sp. nov., isolated from a spring.</title>
        <authorList>
            <person name="Nie L."/>
        </authorList>
    </citation>
    <scope>NUCLEOTIDE SEQUENCE [LARGE SCALE GENOMIC DNA]</scope>
    <source>
        <strain evidence="5 6">KCTC 52166</strain>
    </source>
</reference>
<dbReference type="GO" id="GO:0003677">
    <property type="term" value="F:DNA binding"/>
    <property type="evidence" value="ECO:0007669"/>
    <property type="project" value="UniProtKB-KW"/>
</dbReference>
<keyword evidence="1" id="KW-0805">Transcription regulation</keyword>
<sequence length="119" mass="13922">MLLTDGTTKQLHCLAQVQPIRDALEVVGGKWKVLVLTSIMQGSRRFREIETSIPKLNPKVLAKELKDLEEHQLIRRTVYEDDYPVRIEYTATEYAYTLKQVMLELHAWGENHRRKVFGK</sequence>
<dbReference type="InterPro" id="IPR036388">
    <property type="entry name" value="WH-like_DNA-bd_sf"/>
</dbReference>
<dbReference type="Pfam" id="PF01638">
    <property type="entry name" value="HxlR"/>
    <property type="match status" value="1"/>
</dbReference>
<dbReference type="AlphaFoldDB" id="A0A3S0JAF6"/>
<evidence type="ECO:0000256" key="1">
    <source>
        <dbReference type="ARBA" id="ARBA00023015"/>
    </source>
</evidence>
<evidence type="ECO:0000313" key="6">
    <source>
        <dbReference type="Proteomes" id="UP000282184"/>
    </source>
</evidence>
<comment type="caution">
    <text evidence="5">The sequence shown here is derived from an EMBL/GenBank/DDBJ whole genome shotgun (WGS) entry which is preliminary data.</text>
</comment>
<dbReference type="OrthoDB" id="769662at2"/>
<keyword evidence="3" id="KW-0804">Transcription</keyword>
<dbReference type="InterPro" id="IPR002577">
    <property type="entry name" value="HTH_HxlR"/>
</dbReference>
<evidence type="ECO:0000313" key="5">
    <source>
        <dbReference type="EMBL" id="RTQ45389.1"/>
    </source>
</evidence>
<dbReference type="RefSeq" id="WP_126695941.1">
    <property type="nucleotide sequence ID" value="NZ_RXOF01000020.1"/>
</dbReference>
<protein>
    <submittedName>
        <fullName evidence="5">Transcriptional regulator</fullName>
    </submittedName>
</protein>
<dbReference type="EMBL" id="RXOF01000020">
    <property type="protein sequence ID" value="RTQ45389.1"/>
    <property type="molecule type" value="Genomic_DNA"/>
</dbReference>
<dbReference type="PANTHER" id="PTHR33204">
    <property type="entry name" value="TRANSCRIPTIONAL REGULATOR, MARR FAMILY"/>
    <property type="match status" value="1"/>
</dbReference>
<evidence type="ECO:0000259" key="4">
    <source>
        <dbReference type="PROSITE" id="PS51118"/>
    </source>
</evidence>
<dbReference type="Proteomes" id="UP000282184">
    <property type="component" value="Unassembled WGS sequence"/>
</dbReference>
<feature type="domain" description="HTH hxlR-type" evidence="4">
    <location>
        <begin position="18"/>
        <end position="117"/>
    </location>
</feature>
<keyword evidence="6" id="KW-1185">Reference proteome</keyword>
<keyword evidence="2" id="KW-0238">DNA-binding</keyword>
<gene>
    <name evidence="5" type="ORF">EJV47_24935</name>
</gene>
<evidence type="ECO:0000256" key="3">
    <source>
        <dbReference type="ARBA" id="ARBA00023163"/>
    </source>
</evidence>
<dbReference type="PROSITE" id="PS51118">
    <property type="entry name" value="HTH_HXLR"/>
    <property type="match status" value="1"/>
</dbReference>
<dbReference type="SUPFAM" id="SSF46785">
    <property type="entry name" value="Winged helix' DNA-binding domain"/>
    <property type="match status" value="1"/>
</dbReference>
<accession>A0A3S0JAF6</accession>
<dbReference type="Gene3D" id="1.10.10.10">
    <property type="entry name" value="Winged helix-like DNA-binding domain superfamily/Winged helix DNA-binding domain"/>
    <property type="match status" value="1"/>
</dbReference>
<dbReference type="InterPro" id="IPR036390">
    <property type="entry name" value="WH_DNA-bd_sf"/>
</dbReference>
<evidence type="ECO:0000256" key="2">
    <source>
        <dbReference type="ARBA" id="ARBA00023125"/>
    </source>
</evidence>
<organism evidence="5 6">
    <name type="scientific">Hymenobacter gummosus</name>
    <dbReference type="NCBI Taxonomy" id="1776032"/>
    <lineage>
        <taxon>Bacteria</taxon>
        <taxon>Pseudomonadati</taxon>
        <taxon>Bacteroidota</taxon>
        <taxon>Cytophagia</taxon>
        <taxon>Cytophagales</taxon>
        <taxon>Hymenobacteraceae</taxon>
        <taxon>Hymenobacter</taxon>
    </lineage>
</organism>